<protein>
    <submittedName>
        <fullName evidence="1">Uncharacterized protein</fullName>
    </submittedName>
</protein>
<evidence type="ECO:0000313" key="1">
    <source>
        <dbReference type="EMBL" id="GBP76294.1"/>
    </source>
</evidence>
<dbReference type="Proteomes" id="UP000299102">
    <property type="component" value="Unassembled WGS sequence"/>
</dbReference>
<accession>A0A4C1YN34</accession>
<proteinExistence type="predicted"/>
<organism evidence="1 2">
    <name type="scientific">Eumeta variegata</name>
    <name type="common">Bagworm moth</name>
    <name type="synonym">Eumeta japonica</name>
    <dbReference type="NCBI Taxonomy" id="151549"/>
    <lineage>
        <taxon>Eukaryota</taxon>
        <taxon>Metazoa</taxon>
        <taxon>Ecdysozoa</taxon>
        <taxon>Arthropoda</taxon>
        <taxon>Hexapoda</taxon>
        <taxon>Insecta</taxon>
        <taxon>Pterygota</taxon>
        <taxon>Neoptera</taxon>
        <taxon>Endopterygota</taxon>
        <taxon>Lepidoptera</taxon>
        <taxon>Glossata</taxon>
        <taxon>Ditrysia</taxon>
        <taxon>Tineoidea</taxon>
        <taxon>Psychidae</taxon>
        <taxon>Oiketicinae</taxon>
        <taxon>Eumeta</taxon>
    </lineage>
</organism>
<gene>
    <name evidence="1" type="ORF">EVAR_28922_1</name>
</gene>
<evidence type="ECO:0000313" key="2">
    <source>
        <dbReference type="Proteomes" id="UP000299102"/>
    </source>
</evidence>
<dbReference type="AlphaFoldDB" id="A0A4C1YN34"/>
<dbReference type="EMBL" id="BGZK01001285">
    <property type="protein sequence ID" value="GBP76294.1"/>
    <property type="molecule type" value="Genomic_DNA"/>
</dbReference>
<reference evidence="1 2" key="1">
    <citation type="journal article" date="2019" name="Commun. Biol.">
        <title>The bagworm genome reveals a unique fibroin gene that provides high tensile strength.</title>
        <authorList>
            <person name="Kono N."/>
            <person name="Nakamura H."/>
            <person name="Ohtoshi R."/>
            <person name="Tomita M."/>
            <person name="Numata K."/>
            <person name="Arakawa K."/>
        </authorList>
    </citation>
    <scope>NUCLEOTIDE SEQUENCE [LARGE SCALE GENOMIC DNA]</scope>
</reference>
<keyword evidence="2" id="KW-1185">Reference proteome</keyword>
<name>A0A4C1YN34_EUMVA</name>
<sequence>MALWFWGIIKKSMRMILYVHIGAVARGYRWINHKENVRSVVRSAGVGATDFQRVLKGRERSKLRFFIFGTELNARSRLKVRR</sequence>
<comment type="caution">
    <text evidence="1">The sequence shown here is derived from an EMBL/GenBank/DDBJ whole genome shotgun (WGS) entry which is preliminary data.</text>
</comment>